<dbReference type="PANTHER" id="PTHR30565:SF9">
    <property type="entry name" value="PROTEIN YCIF"/>
    <property type="match status" value="1"/>
</dbReference>
<name>A0ABW2L688_9BACT</name>
<sequence>MKLENLEKLLVHELKDLHSAETQLVDALPKMAEASEHTDLKKAFRDHLKETEQHVVRLEKIFEGLDFEPGGHRCQAMAGLIKEGEGMISADAEAEVRDAGLIAAAQRVEHYEIAAYGTAVALATKLGKHEIADALRETLEEEGLADRHLTQLAERVINFKAMIA</sequence>
<dbReference type="SUPFAM" id="SSF47240">
    <property type="entry name" value="Ferritin-like"/>
    <property type="match status" value="1"/>
</dbReference>
<dbReference type="InterPro" id="IPR047114">
    <property type="entry name" value="YciF"/>
</dbReference>
<dbReference type="InterPro" id="IPR012347">
    <property type="entry name" value="Ferritin-like"/>
</dbReference>
<dbReference type="PANTHER" id="PTHR30565">
    <property type="entry name" value="PROTEIN YCIF"/>
    <property type="match status" value="1"/>
</dbReference>
<gene>
    <name evidence="1" type="ORF">ACFQY0_06445</name>
</gene>
<proteinExistence type="predicted"/>
<dbReference type="EMBL" id="JBHTBS010000002">
    <property type="protein sequence ID" value="MFC7336808.1"/>
    <property type="molecule type" value="Genomic_DNA"/>
</dbReference>
<evidence type="ECO:0000313" key="2">
    <source>
        <dbReference type="Proteomes" id="UP001596472"/>
    </source>
</evidence>
<protein>
    <submittedName>
        <fullName evidence="1">Ferritin-like domain-containing protein</fullName>
    </submittedName>
</protein>
<evidence type="ECO:0000313" key="1">
    <source>
        <dbReference type="EMBL" id="MFC7336808.1"/>
    </source>
</evidence>
<dbReference type="InterPro" id="IPR009078">
    <property type="entry name" value="Ferritin-like_SF"/>
</dbReference>
<dbReference type="Gene3D" id="1.20.1260.10">
    <property type="match status" value="1"/>
</dbReference>
<reference evidence="2" key="1">
    <citation type="journal article" date="2019" name="Int. J. Syst. Evol. Microbiol.">
        <title>The Global Catalogue of Microorganisms (GCM) 10K type strain sequencing project: providing services to taxonomists for standard genome sequencing and annotation.</title>
        <authorList>
            <consortium name="The Broad Institute Genomics Platform"/>
            <consortium name="The Broad Institute Genome Sequencing Center for Infectious Disease"/>
            <person name="Wu L."/>
            <person name="Ma J."/>
        </authorList>
    </citation>
    <scope>NUCLEOTIDE SEQUENCE [LARGE SCALE GENOMIC DNA]</scope>
    <source>
        <strain evidence="2">CGMCC 4.1467</strain>
    </source>
</reference>
<dbReference type="CDD" id="cd07909">
    <property type="entry name" value="YciF"/>
    <property type="match status" value="1"/>
</dbReference>
<organism evidence="1 2">
    <name type="scientific">Haloferula chungangensis</name>
    <dbReference type="NCBI Taxonomy" id="1048331"/>
    <lineage>
        <taxon>Bacteria</taxon>
        <taxon>Pseudomonadati</taxon>
        <taxon>Verrucomicrobiota</taxon>
        <taxon>Verrucomicrobiia</taxon>
        <taxon>Verrucomicrobiales</taxon>
        <taxon>Verrucomicrobiaceae</taxon>
        <taxon>Haloferula</taxon>
    </lineage>
</organism>
<dbReference type="InterPro" id="IPR010287">
    <property type="entry name" value="DUF892_YciF-like"/>
</dbReference>
<accession>A0ABW2L688</accession>
<dbReference type="Proteomes" id="UP001596472">
    <property type="component" value="Unassembled WGS sequence"/>
</dbReference>
<dbReference type="Pfam" id="PF05974">
    <property type="entry name" value="DUF892"/>
    <property type="match status" value="1"/>
</dbReference>
<comment type="caution">
    <text evidence="1">The sequence shown here is derived from an EMBL/GenBank/DDBJ whole genome shotgun (WGS) entry which is preliminary data.</text>
</comment>
<dbReference type="RefSeq" id="WP_379710494.1">
    <property type="nucleotide sequence ID" value="NZ_JBHTBS010000002.1"/>
</dbReference>
<keyword evidence="2" id="KW-1185">Reference proteome</keyword>